<gene>
    <name evidence="2" type="ORF">LMG3441_05735</name>
</gene>
<dbReference type="Proteomes" id="UP000494269">
    <property type="component" value="Unassembled WGS sequence"/>
</dbReference>
<dbReference type="AlphaFoldDB" id="A0A6S7AP68"/>
<reference evidence="2 3" key="1">
    <citation type="submission" date="2020-04" db="EMBL/GenBank/DDBJ databases">
        <authorList>
            <person name="De Canck E."/>
        </authorList>
    </citation>
    <scope>NUCLEOTIDE SEQUENCE [LARGE SCALE GENOMIC DNA]</scope>
    <source>
        <strain evidence="2 3">LMG 3441</strain>
    </source>
</reference>
<dbReference type="RefSeq" id="WP_054424215.1">
    <property type="nucleotide sequence ID" value="NZ_CADIJQ010000014.1"/>
</dbReference>
<keyword evidence="3" id="KW-1185">Reference proteome</keyword>
<proteinExistence type="predicted"/>
<name>A0A6S7AP68_9BURK</name>
<protein>
    <submittedName>
        <fullName evidence="2">Uncharacterized protein</fullName>
    </submittedName>
</protein>
<evidence type="ECO:0000256" key="1">
    <source>
        <dbReference type="SAM" id="MobiDB-lite"/>
    </source>
</evidence>
<dbReference type="EMBL" id="CADIJQ010000014">
    <property type="protein sequence ID" value="CAB3741739.1"/>
    <property type="molecule type" value="Genomic_DNA"/>
</dbReference>
<evidence type="ECO:0000313" key="2">
    <source>
        <dbReference type="EMBL" id="CAB3741739.1"/>
    </source>
</evidence>
<evidence type="ECO:0000313" key="3">
    <source>
        <dbReference type="Proteomes" id="UP000494269"/>
    </source>
</evidence>
<organism evidence="2 3">
    <name type="scientific">Achromobacter kerstersii</name>
    <dbReference type="NCBI Taxonomy" id="1353890"/>
    <lineage>
        <taxon>Bacteria</taxon>
        <taxon>Pseudomonadati</taxon>
        <taxon>Pseudomonadota</taxon>
        <taxon>Betaproteobacteria</taxon>
        <taxon>Burkholderiales</taxon>
        <taxon>Alcaligenaceae</taxon>
        <taxon>Achromobacter</taxon>
    </lineage>
</organism>
<accession>A0A6S7AP68</accession>
<sequence length="176" mass="19278">MMNSDDRATSSPGNGDANATIDAWAPPFPFEQLDAAQQRTLAELGVAVLNLWSDLPSDTRQRFVSRLAMPADPDVPALQARITRFVADATALRVRLATPLRPGVSRAGRDDEDFVDRAKLAYKLDGGASEPAHYSHINEFEGKRVVVLRNKRGVLAVYEDVGGLATRLAHWPVSWV</sequence>
<feature type="region of interest" description="Disordered" evidence="1">
    <location>
        <begin position="1"/>
        <end position="22"/>
    </location>
</feature>